<feature type="domain" description="Methyltransferase" evidence="5">
    <location>
        <begin position="92"/>
        <end position="190"/>
    </location>
</feature>
<dbReference type="STRING" id="112498.A0A2D3VSH9"/>
<reference evidence="6 7" key="1">
    <citation type="submission" date="2016-03" db="EMBL/GenBank/DDBJ databases">
        <authorList>
            <person name="Ploux O."/>
        </authorList>
    </citation>
    <scope>NUCLEOTIDE SEQUENCE [LARGE SCALE GENOMIC DNA]</scope>
    <source>
        <strain evidence="6 7">URUG2</strain>
    </source>
</reference>
<dbReference type="EMBL" id="FJUY01000028">
    <property type="protein sequence ID" value="CZT25548.1"/>
    <property type="molecule type" value="Genomic_DNA"/>
</dbReference>
<dbReference type="InterPro" id="IPR051654">
    <property type="entry name" value="Meroterpenoid_MTases"/>
</dbReference>
<organism evidence="6 7">
    <name type="scientific">Ramularia collo-cygni</name>
    <dbReference type="NCBI Taxonomy" id="112498"/>
    <lineage>
        <taxon>Eukaryota</taxon>
        <taxon>Fungi</taxon>
        <taxon>Dikarya</taxon>
        <taxon>Ascomycota</taxon>
        <taxon>Pezizomycotina</taxon>
        <taxon>Dothideomycetes</taxon>
        <taxon>Dothideomycetidae</taxon>
        <taxon>Mycosphaerellales</taxon>
        <taxon>Mycosphaerellaceae</taxon>
        <taxon>Ramularia</taxon>
    </lineage>
</organism>
<dbReference type="GO" id="GO:0016740">
    <property type="term" value="F:transferase activity"/>
    <property type="evidence" value="ECO:0007669"/>
    <property type="project" value="UniProtKB-KW"/>
</dbReference>
<comment type="similarity">
    <text evidence="4">Belongs to the class I-like SAM-binding methyltransferase superfamily.</text>
</comment>
<evidence type="ECO:0000259" key="5">
    <source>
        <dbReference type="Pfam" id="PF13649"/>
    </source>
</evidence>
<keyword evidence="3" id="KW-0949">S-adenosyl-L-methionine</keyword>
<dbReference type="OrthoDB" id="2094832at2759"/>
<dbReference type="SUPFAM" id="SSF53335">
    <property type="entry name" value="S-adenosyl-L-methionine-dependent methyltransferases"/>
    <property type="match status" value="1"/>
</dbReference>
<evidence type="ECO:0000313" key="7">
    <source>
        <dbReference type="Proteomes" id="UP000225277"/>
    </source>
</evidence>
<dbReference type="PANTHER" id="PTHR35897">
    <property type="entry name" value="METHYLTRANSFERASE AUSD"/>
    <property type="match status" value="1"/>
</dbReference>
<comment type="pathway">
    <text evidence="1">Secondary metabolite biosynthesis.</text>
</comment>
<name>A0A2D3VSH9_9PEZI</name>
<dbReference type="Pfam" id="PF13649">
    <property type="entry name" value="Methyltransf_25"/>
    <property type="match status" value="1"/>
</dbReference>
<keyword evidence="2" id="KW-0808">Transferase</keyword>
<dbReference type="CDD" id="cd02440">
    <property type="entry name" value="AdoMet_MTases"/>
    <property type="match status" value="1"/>
</dbReference>
<evidence type="ECO:0000256" key="4">
    <source>
        <dbReference type="ARBA" id="ARBA00038314"/>
    </source>
</evidence>
<dbReference type="Proteomes" id="UP000225277">
    <property type="component" value="Unassembled WGS sequence"/>
</dbReference>
<dbReference type="AlphaFoldDB" id="A0A2D3VSH9"/>
<protein>
    <recommendedName>
        <fullName evidence="5">Methyltransferase domain-containing protein</fullName>
    </recommendedName>
</protein>
<dbReference type="PANTHER" id="PTHR35897:SF1">
    <property type="entry name" value="METHYLTRANSFERASE AUSD"/>
    <property type="match status" value="1"/>
</dbReference>
<evidence type="ECO:0000256" key="3">
    <source>
        <dbReference type="ARBA" id="ARBA00022691"/>
    </source>
</evidence>
<dbReference type="InterPro" id="IPR029063">
    <property type="entry name" value="SAM-dependent_MTases_sf"/>
</dbReference>
<evidence type="ECO:0000256" key="2">
    <source>
        <dbReference type="ARBA" id="ARBA00022679"/>
    </source>
</evidence>
<proteinExistence type="inferred from homology"/>
<dbReference type="Gene3D" id="3.40.50.150">
    <property type="entry name" value="Vaccinia Virus protein VP39"/>
    <property type="match status" value="1"/>
</dbReference>
<dbReference type="InterPro" id="IPR041698">
    <property type="entry name" value="Methyltransf_25"/>
</dbReference>
<keyword evidence="7" id="KW-1185">Reference proteome</keyword>
<dbReference type="GeneID" id="35606307"/>
<gene>
    <name evidence="6" type="ORF">RCC_11281</name>
</gene>
<evidence type="ECO:0000313" key="6">
    <source>
        <dbReference type="EMBL" id="CZT25548.1"/>
    </source>
</evidence>
<evidence type="ECO:0000256" key="1">
    <source>
        <dbReference type="ARBA" id="ARBA00005179"/>
    </source>
</evidence>
<dbReference type="RefSeq" id="XP_023632271.1">
    <property type="nucleotide sequence ID" value="XM_023776503.1"/>
</dbReference>
<sequence length="283" mass="32544">MPWYSSILRLVVPWWQSPVHVPDAARSLLHNYSGIAEDQIEQHVTTFREKAWSINPYPCVGMCMFLRPTLHFAKVDNEYEQILNRVKGGERVLDVGCAMAQDLRTLAADGAPTENMFGTDITQEFWEASFDLFCDRSRMQATFIKSDIFDDHSPLVRDYENSFDILICGDFFHLFNFESQVQAAIRCVRLSRARPGTTIIGKQIGALPPMTISTGFSSKAHMYLHDESSFRKMWTEVEEQTQTRWDVRVRTVAFGEESFWSPSQAFAWMGEARCGIEFVIVRL</sequence>
<accession>A0A2D3VSH9</accession>